<reference evidence="1 2" key="1">
    <citation type="submission" date="2020-05" db="EMBL/GenBank/DDBJ databases">
        <title>Vigna angularis (adzuki bean) Var. LongXiaoDou No. 4 denovo assembly.</title>
        <authorList>
            <person name="Xiang H."/>
        </authorList>
    </citation>
    <scope>NUCLEOTIDE SEQUENCE [LARGE SCALE GENOMIC DNA]</scope>
    <source>
        <tissue evidence="1">Leaf</tissue>
    </source>
</reference>
<proteinExistence type="predicted"/>
<organism evidence="1 2">
    <name type="scientific">Phaseolus angularis</name>
    <name type="common">Azuki bean</name>
    <name type="synonym">Vigna angularis</name>
    <dbReference type="NCBI Taxonomy" id="3914"/>
    <lineage>
        <taxon>Eukaryota</taxon>
        <taxon>Viridiplantae</taxon>
        <taxon>Streptophyta</taxon>
        <taxon>Embryophyta</taxon>
        <taxon>Tracheophyta</taxon>
        <taxon>Spermatophyta</taxon>
        <taxon>Magnoliopsida</taxon>
        <taxon>eudicotyledons</taxon>
        <taxon>Gunneridae</taxon>
        <taxon>Pentapetalae</taxon>
        <taxon>rosids</taxon>
        <taxon>fabids</taxon>
        <taxon>Fabales</taxon>
        <taxon>Fabaceae</taxon>
        <taxon>Papilionoideae</taxon>
        <taxon>50 kb inversion clade</taxon>
        <taxon>NPAAA clade</taxon>
        <taxon>indigoferoid/millettioid clade</taxon>
        <taxon>Phaseoleae</taxon>
        <taxon>Vigna</taxon>
    </lineage>
</organism>
<dbReference type="EMBL" id="JABFOF010000005">
    <property type="protein sequence ID" value="KAG2396624.1"/>
    <property type="molecule type" value="Genomic_DNA"/>
</dbReference>
<accession>A0A8T0KAI8</accession>
<evidence type="ECO:0000313" key="2">
    <source>
        <dbReference type="Proteomes" id="UP000743370"/>
    </source>
</evidence>
<name>A0A8T0KAI8_PHAAN</name>
<sequence>MMESGPIDQPKPQQQMWCEKKQTAVHEEIKRMNQLPANSAYGMHRLKRTVSQEQQLELLFAGLSLCLLFLIQPLVICTLKVKGESTRLVAVFKQSCSSLATMKCHMEAYMYKVATVMLGVSYPGVLLSTHSLSDLATSLGDHGKP</sequence>
<evidence type="ECO:0000313" key="1">
    <source>
        <dbReference type="EMBL" id="KAG2396624.1"/>
    </source>
</evidence>
<protein>
    <submittedName>
        <fullName evidence="1">Uncharacterized protein</fullName>
    </submittedName>
</protein>
<dbReference type="AlphaFoldDB" id="A0A8T0KAI8"/>
<comment type="caution">
    <text evidence="1">The sequence shown here is derived from an EMBL/GenBank/DDBJ whole genome shotgun (WGS) entry which is preliminary data.</text>
</comment>
<dbReference type="Proteomes" id="UP000743370">
    <property type="component" value="Unassembled WGS sequence"/>
</dbReference>
<gene>
    <name evidence="1" type="ORF">HKW66_Vig0228990</name>
</gene>